<dbReference type="Pfam" id="PF01850">
    <property type="entry name" value="PIN"/>
    <property type="match status" value="1"/>
</dbReference>
<proteinExistence type="inferred from homology"/>
<dbReference type="EMBL" id="BARS01022437">
    <property type="protein sequence ID" value="GAG13694.1"/>
    <property type="molecule type" value="Genomic_DNA"/>
</dbReference>
<evidence type="ECO:0000256" key="2">
    <source>
        <dbReference type="ARBA" id="ARBA00022722"/>
    </source>
</evidence>
<evidence type="ECO:0000313" key="6">
    <source>
        <dbReference type="EMBL" id="GAG13694.1"/>
    </source>
</evidence>
<keyword evidence="4" id="KW-0378">Hydrolase</keyword>
<protein>
    <recommendedName>
        <fullName evidence="5">PIN domain-containing protein</fullName>
    </recommendedName>
</protein>
<accession>X0V670</accession>
<dbReference type="AlphaFoldDB" id="X0V670"/>
<name>X0V670_9ZZZZ</name>
<evidence type="ECO:0000256" key="3">
    <source>
        <dbReference type="ARBA" id="ARBA00022723"/>
    </source>
</evidence>
<dbReference type="NCBIfam" id="TIGR00028">
    <property type="entry name" value="Mtu_PIN_fam"/>
    <property type="match status" value="1"/>
</dbReference>
<comment type="caution">
    <text evidence="6">The sequence shown here is derived from an EMBL/GenBank/DDBJ whole genome shotgun (WGS) entry which is preliminary data.</text>
</comment>
<dbReference type="GO" id="GO:0046872">
    <property type="term" value="F:metal ion binding"/>
    <property type="evidence" value="ECO:0007669"/>
    <property type="project" value="UniProtKB-KW"/>
</dbReference>
<dbReference type="HAMAP" id="MF_00265">
    <property type="entry name" value="VapC_Nob1"/>
    <property type="match status" value="1"/>
</dbReference>
<reference evidence="6" key="1">
    <citation type="journal article" date="2014" name="Front. Microbiol.">
        <title>High frequency of phylogenetically diverse reductive dehalogenase-homologous genes in deep subseafloor sedimentary metagenomes.</title>
        <authorList>
            <person name="Kawai M."/>
            <person name="Futagami T."/>
            <person name="Toyoda A."/>
            <person name="Takaki Y."/>
            <person name="Nishi S."/>
            <person name="Hori S."/>
            <person name="Arai W."/>
            <person name="Tsubouchi T."/>
            <person name="Morono Y."/>
            <person name="Uchiyama I."/>
            <person name="Ito T."/>
            <person name="Fujiyama A."/>
            <person name="Inagaki F."/>
            <person name="Takami H."/>
        </authorList>
    </citation>
    <scope>NUCLEOTIDE SEQUENCE</scope>
    <source>
        <strain evidence="6">Expedition CK06-06</strain>
    </source>
</reference>
<dbReference type="Gene3D" id="3.40.50.1010">
    <property type="entry name" value="5'-nuclease"/>
    <property type="match status" value="1"/>
</dbReference>
<evidence type="ECO:0000259" key="5">
    <source>
        <dbReference type="Pfam" id="PF01850"/>
    </source>
</evidence>
<dbReference type="SUPFAM" id="SSF88723">
    <property type="entry name" value="PIN domain-like"/>
    <property type="match status" value="1"/>
</dbReference>
<evidence type="ECO:0000256" key="4">
    <source>
        <dbReference type="ARBA" id="ARBA00022801"/>
    </source>
</evidence>
<dbReference type="InterPro" id="IPR022907">
    <property type="entry name" value="VapC_family"/>
</dbReference>
<dbReference type="GO" id="GO:0045926">
    <property type="term" value="P:negative regulation of growth"/>
    <property type="evidence" value="ECO:0007669"/>
    <property type="project" value="UniProtKB-ARBA"/>
</dbReference>
<dbReference type="GO" id="GO:0004540">
    <property type="term" value="F:RNA nuclease activity"/>
    <property type="evidence" value="ECO:0007669"/>
    <property type="project" value="InterPro"/>
</dbReference>
<keyword evidence="1" id="KW-1277">Toxin-antitoxin system</keyword>
<organism evidence="6">
    <name type="scientific">marine sediment metagenome</name>
    <dbReference type="NCBI Taxonomy" id="412755"/>
    <lineage>
        <taxon>unclassified sequences</taxon>
        <taxon>metagenomes</taxon>
        <taxon>ecological metagenomes</taxon>
    </lineage>
</organism>
<keyword evidence="2" id="KW-0540">Nuclease</keyword>
<dbReference type="InterPro" id="IPR006226">
    <property type="entry name" value="Mtu_PIN"/>
</dbReference>
<dbReference type="InterPro" id="IPR002716">
    <property type="entry name" value="PIN_dom"/>
</dbReference>
<gene>
    <name evidence="6" type="ORF">S01H1_35876</name>
</gene>
<feature type="domain" description="PIN" evidence="5">
    <location>
        <begin position="4"/>
        <end position="131"/>
    </location>
</feature>
<dbReference type="InterPro" id="IPR029060">
    <property type="entry name" value="PIN-like_dom_sf"/>
</dbReference>
<dbReference type="GO" id="GO:0016788">
    <property type="term" value="F:hydrolase activity, acting on ester bonds"/>
    <property type="evidence" value="ECO:0007669"/>
    <property type="project" value="InterPro"/>
</dbReference>
<evidence type="ECO:0000256" key="1">
    <source>
        <dbReference type="ARBA" id="ARBA00022649"/>
    </source>
</evidence>
<keyword evidence="3" id="KW-0479">Metal-binding</keyword>
<sequence>MIYTLDTNVLVYAADESFPLHSAARELRDRAAAEHQKVRLCYSVLLEFSAVVTDSRRVGNPLPPAEAWREVDAYLNTFEVLYPDERSFAQLGKLANQYQVTRQTIFDALIVSMMIQHKVQGIYTENGKDFATFDQIEVLPWPSANV</sequence>